<dbReference type="EMBL" id="LT984813">
    <property type="protein sequence ID" value="SPD63970.1"/>
    <property type="molecule type" value="Genomic_DNA"/>
</dbReference>
<dbReference type="Proteomes" id="UP000254259">
    <property type="component" value="Chromosome CBM2636"/>
</dbReference>
<gene>
    <name evidence="1" type="ORF">CBM2636_10986</name>
</gene>
<accession>A0A9Q7UUI9</accession>
<reference evidence="1 2" key="1">
    <citation type="submission" date="2018-01" db="EMBL/GenBank/DDBJ databases">
        <authorList>
            <person name="Clerissi C."/>
        </authorList>
    </citation>
    <scope>NUCLEOTIDE SEQUENCE [LARGE SCALE GENOMIC DNA]</scope>
    <source>
        <strain evidence="1">Cupriavidus taiwanensis SWF 66322</strain>
    </source>
</reference>
<evidence type="ECO:0000313" key="1">
    <source>
        <dbReference type="EMBL" id="SPD63970.1"/>
    </source>
</evidence>
<proteinExistence type="predicted"/>
<protein>
    <submittedName>
        <fullName evidence="1">Uncharacterized protein</fullName>
    </submittedName>
</protein>
<organism evidence="1 2">
    <name type="scientific">Cupriavidus taiwanensis</name>
    <dbReference type="NCBI Taxonomy" id="164546"/>
    <lineage>
        <taxon>Bacteria</taxon>
        <taxon>Pseudomonadati</taxon>
        <taxon>Pseudomonadota</taxon>
        <taxon>Betaproteobacteria</taxon>
        <taxon>Burkholderiales</taxon>
        <taxon>Burkholderiaceae</taxon>
        <taxon>Cupriavidus</taxon>
    </lineage>
</organism>
<dbReference type="AlphaFoldDB" id="A0A9Q7UUI9"/>
<name>A0A9Q7UUI9_9BURK</name>
<sequence length="95" mass="10770">MGSSCFFQTTVRSSTQREACLTTSPHSSNHPDQLSYSVIWSPYDLRGLHFGLQPTHRQSLSVATRNCFYLPPTERHSSPEKTHGFWLLPQCAAIF</sequence>
<evidence type="ECO:0000313" key="2">
    <source>
        <dbReference type="Proteomes" id="UP000254259"/>
    </source>
</evidence>